<dbReference type="InterPro" id="IPR011877">
    <property type="entry name" value="Ribokinase"/>
</dbReference>
<comment type="catalytic activity">
    <reaction evidence="9">
        <text>D-ribose + ATP = D-ribose 5-phosphate + ADP + H(+)</text>
        <dbReference type="Rhea" id="RHEA:13697"/>
        <dbReference type="ChEBI" id="CHEBI:15378"/>
        <dbReference type="ChEBI" id="CHEBI:30616"/>
        <dbReference type="ChEBI" id="CHEBI:47013"/>
        <dbReference type="ChEBI" id="CHEBI:78346"/>
        <dbReference type="ChEBI" id="CHEBI:456216"/>
        <dbReference type="EC" id="2.7.1.15"/>
    </reaction>
</comment>
<evidence type="ECO:0000256" key="6">
    <source>
        <dbReference type="ARBA" id="ARBA00022842"/>
    </source>
</evidence>
<dbReference type="OrthoDB" id="9775849at2"/>
<feature type="binding site" evidence="9">
    <location>
        <begin position="257"/>
        <end position="258"/>
    </location>
    <ligand>
        <name>ATP</name>
        <dbReference type="ChEBI" id="CHEBI:30616"/>
    </ligand>
</feature>
<evidence type="ECO:0000256" key="8">
    <source>
        <dbReference type="ARBA" id="ARBA00023277"/>
    </source>
</evidence>
<dbReference type="SUPFAM" id="SSF53613">
    <property type="entry name" value="Ribokinase-like"/>
    <property type="match status" value="1"/>
</dbReference>
<comment type="activity regulation">
    <text evidence="9">Activated by a monovalent cation that binds near, but not in, the active site. The most likely occupant of the site in vivo is potassium. Ion binding induces a conformational change that may alter substrate affinity.</text>
</comment>
<feature type="binding site" evidence="9">
    <location>
        <position position="258"/>
    </location>
    <ligand>
        <name>substrate</name>
    </ligand>
</feature>
<dbReference type="EMBL" id="DF967972">
    <property type="protein sequence ID" value="GAP13073.1"/>
    <property type="molecule type" value="Genomic_DNA"/>
</dbReference>
<evidence type="ECO:0000259" key="10">
    <source>
        <dbReference type="Pfam" id="PF00294"/>
    </source>
</evidence>
<evidence type="ECO:0000313" key="11">
    <source>
        <dbReference type="EMBL" id="GAP13073.1"/>
    </source>
</evidence>
<keyword evidence="12" id="KW-1185">Reference proteome</keyword>
<dbReference type="InterPro" id="IPR011611">
    <property type="entry name" value="PfkB_dom"/>
</dbReference>
<comment type="cofactor">
    <cofactor evidence="9">
        <name>Mg(2+)</name>
        <dbReference type="ChEBI" id="CHEBI:18420"/>
    </cofactor>
    <text evidence="9">Requires a divalent cation, most likely magnesium in vivo, as an electrophilic catalyst to aid phosphoryl group transfer. It is the chelate of the metal and the nucleotide that is the actual substrate.</text>
</comment>
<dbReference type="AlphaFoldDB" id="A0A0S7BGY7"/>
<evidence type="ECO:0000256" key="1">
    <source>
        <dbReference type="ARBA" id="ARBA00022679"/>
    </source>
</evidence>
<dbReference type="HAMAP" id="MF_01987">
    <property type="entry name" value="Ribokinase"/>
    <property type="match status" value="1"/>
</dbReference>
<dbReference type="PANTHER" id="PTHR10584:SF166">
    <property type="entry name" value="RIBOKINASE"/>
    <property type="match status" value="1"/>
</dbReference>
<comment type="pathway">
    <text evidence="9">Carbohydrate metabolism; D-ribose degradation; D-ribose 5-phosphate from beta-D-ribopyranose: step 2/2.</text>
</comment>
<protein>
    <recommendedName>
        <fullName evidence="9">Ribokinase</fullName>
        <shortName evidence="9">RK</shortName>
        <ecNumber evidence="9">2.7.1.15</ecNumber>
    </recommendedName>
</protein>
<dbReference type="PRINTS" id="PR00990">
    <property type="entry name" value="RIBOKINASE"/>
</dbReference>
<dbReference type="InterPro" id="IPR002139">
    <property type="entry name" value="Ribo/fructo_kinase"/>
</dbReference>
<dbReference type="GO" id="GO:0019303">
    <property type="term" value="P:D-ribose catabolic process"/>
    <property type="evidence" value="ECO:0007669"/>
    <property type="project" value="UniProtKB-UniRule"/>
</dbReference>
<keyword evidence="6 9" id="KW-0460">Magnesium</keyword>
<evidence type="ECO:0000256" key="5">
    <source>
        <dbReference type="ARBA" id="ARBA00022840"/>
    </source>
</evidence>
<feature type="active site" description="Proton acceptor" evidence="9">
    <location>
        <position position="258"/>
    </location>
</feature>
<feature type="domain" description="Carbohydrate kinase PfkB" evidence="10">
    <location>
        <begin position="28"/>
        <end position="299"/>
    </location>
</feature>
<feature type="binding site" evidence="9">
    <location>
        <position position="252"/>
    </location>
    <ligand>
        <name>K(+)</name>
        <dbReference type="ChEBI" id="CHEBI:29103"/>
    </ligand>
</feature>
<feature type="binding site" evidence="9">
    <location>
        <position position="288"/>
    </location>
    <ligand>
        <name>K(+)</name>
        <dbReference type="ChEBI" id="CHEBI:29103"/>
    </ligand>
</feature>
<dbReference type="CDD" id="cd01174">
    <property type="entry name" value="ribokinase"/>
    <property type="match status" value="1"/>
</dbReference>
<comment type="subcellular location">
    <subcellularLocation>
        <location evidence="9">Cytoplasm</location>
    </subcellularLocation>
</comment>
<feature type="binding site" evidence="9">
    <location>
        <position position="145"/>
    </location>
    <ligand>
        <name>substrate</name>
    </ligand>
</feature>
<keyword evidence="4 9" id="KW-0418">Kinase</keyword>
<sequence>MGSSPDIVVLGHHGCGTSIVRVHHIPVAGETITAWDSQHVKDGGKGSHQAIVISRLGGNSAFIGKIGSDEMSEASREWLVEDKVNIRHLLRSDLKMPKAGLIMMDDNGVNTIVSSKGVRNTLTFEEVRPCIEDFKSAKMFITGFEIPEKTALASAKLAKELGMFVILNPAPAPEEPMGVLDYVDVIIPNETEAKSIVGIDLHAEIDPIEVAKKIREMYKVGVVIITMGGSGVFGYDGRDSWSLPPVPVDVVNTTGAGDAFIGSFSWALFNGKSIPEAMQWGNYYAALSVTRAGTITSFPYLDEVEAFIKERKQG</sequence>
<dbReference type="GO" id="GO:0005737">
    <property type="term" value="C:cytoplasm"/>
    <property type="evidence" value="ECO:0007669"/>
    <property type="project" value="UniProtKB-SubCell"/>
</dbReference>
<comment type="function">
    <text evidence="9">Catalyzes the phosphorylation of ribose at O-5 in a reaction requiring ATP and magnesium. The resulting D-ribose-5-phosphate can then be used either for sythesis of nucleotides, histidine, and tryptophan, or as a component of the pentose phosphate pathway.</text>
</comment>
<dbReference type="STRING" id="360412.LARV_00815"/>
<keyword evidence="5 9" id="KW-0067">ATP-binding</keyword>
<feature type="binding site" evidence="9">
    <location>
        <position position="254"/>
    </location>
    <ligand>
        <name>K(+)</name>
        <dbReference type="ChEBI" id="CHEBI:29103"/>
    </ligand>
</feature>
<comment type="subunit">
    <text evidence="9">Homodimer.</text>
</comment>
<dbReference type="GO" id="GO:0004747">
    <property type="term" value="F:ribokinase activity"/>
    <property type="evidence" value="ECO:0007669"/>
    <property type="project" value="UniProtKB-UniRule"/>
</dbReference>
<dbReference type="EC" id="2.7.1.15" evidence="9"/>
<dbReference type="UniPathway" id="UPA00916">
    <property type="reaction ID" value="UER00889"/>
</dbReference>
<keyword evidence="3 9" id="KW-0547">Nucleotide-binding</keyword>
<feature type="binding site" evidence="9">
    <location>
        <position position="293"/>
    </location>
    <ligand>
        <name>K(+)</name>
        <dbReference type="ChEBI" id="CHEBI:29103"/>
    </ligand>
</feature>
<gene>
    <name evidence="9" type="primary">rbsK</name>
    <name evidence="11" type="ORF">LARV_00815</name>
</gene>
<keyword evidence="1 9" id="KW-0808">Transferase</keyword>
<comment type="similarity">
    <text evidence="9">Belongs to the carbohydrate kinase PfkB family. Ribokinase subfamily.</text>
</comment>
<dbReference type="Proteomes" id="UP000055060">
    <property type="component" value="Unassembled WGS sequence"/>
</dbReference>
<keyword evidence="9" id="KW-0963">Cytoplasm</keyword>
<feature type="binding site" evidence="9">
    <location>
        <begin position="226"/>
        <end position="231"/>
    </location>
    <ligand>
        <name>ATP</name>
        <dbReference type="ChEBI" id="CHEBI:30616"/>
    </ligand>
</feature>
<dbReference type="GO" id="GO:0005524">
    <property type="term" value="F:ATP binding"/>
    <property type="evidence" value="ECO:0007669"/>
    <property type="project" value="UniProtKB-UniRule"/>
</dbReference>
<name>A0A0S7BGY7_9CHLR</name>
<feature type="binding site" evidence="9">
    <location>
        <position position="297"/>
    </location>
    <ligand>
        <name>K(+)</name>
        <dbReference type="ChEBI" id="CHEBI:29103"/>
    </ligand>
</feature>
<dbReference type="RefSeq" id="WP_075072436.1">
    <property type="nucleotide sequence ID" value="NZ_DF967972.1"/>
</dbReference>
<keyword evidence="2 9" id="KW-0479">Metal-binding</keyword>
<dbReference type="Gene3D" id="3.40.1190.20">
    <property type="match status" value="1"/>
</dbReference>
<comment type="caution">
    <text evidence="9">Lacks conserved residue(s) required for the propagation of feature annotation.</text>
</comment>
<dbReference type="InterPro" id="IPR029056">
    <property type="entry name" value="Ribokinase-like"/>
</dbReference>
<accession>A0A0S7BGY7</accession>
<evidence type="ECO:0000256" key="2">
    <source>
        <dbReference type="ARBA" id="ARBA00022723"/>
    </source>
</evidence>
<evidence type="ECO:0000256" key="9">
    <source>
        <dbReference type="HAMAP-Rule" id="MF_01987"/>
    </source>
</evidence>
<evidence type="ECO:0000256" key="7">
    <source>
        <dbReference type="ARBA" id="ARBA00022958"/>
    </source>
</evidence>
<feature type="binding site" evidence="9">
    <location>
        <position position="189"/>
    </location>
    <ligand>
        <name>ATP</name>
        <dbReference type="ChEBI" id="CHEBI:30616"/>
    </ligand>
</feature>
<feature type="binding site" evidence="9">
    <location>
        <position position="291"/>
    </location>
    <ligand>
        <name>K(+)</name>
        <dbReference type="ChEBI" id="CHEBI:29103"/>
    </ligand>
</feature>
<dbReference type="GO" id="GO:0046872">
    <property type="term" value="F:metal ion binding"/>
    <property type="evidence" value="ECO:0007669"/>
    <property type="project" value="UniProtKB-KW"/>
</dbReference>
<feature type="binding site" evidence="9">
    <location>
        <position position="282"/>
    </location>
    <ligand>
        <name>ATP</name>
        <dbReference type="ChEBI" id="CHEBI:30616"/>
    </ligand>
</feature>
<evidence type="ECO:0000313" key="12">
    <source>
        <dbReference type="Proteomes" id="UP000055060"/>
    </source>
</evidence>
<evidence type="ECO:0000256" key="3">
    <source>
        <dbReference type="ARBA" id="ARBA00022741"/>
    </source>
</evidence>
<dbReference type="PANTHER" id="PTHR10584">
    <property type="entry name" value="SUGAR KINASE"/>
    <property type="match status" value="1"/>
</dbReference>
<organism evidence="11">
    <name type="scientific">Longilinea arvoryzae</name>
    <dbReference type="NCBI Taxonomy" id="360412"/>
    <lineage>
        <taxon>Bacteria</taxon>
        <taxon>Bacillati</taxon>
        <taxon>Chloroflexota</taxon>
        <taxon>Anaerolineae</taxon>
        <taxon>Anaerolineales</taxon>
        <taxon>Anaerolineaceae</taxon>
        <taxon>Longilinea</taxon>
    </lineage>
</organism>
<dbReference type="Pfam" id="PF00294">
    <property type="entry name" value="PfkB"/>
    <property type="match status" value="1"/>
</dbReference>
<keyword evidence="7 9" id="KW-0630">Potassium</keyword>
<keyword evidence="8 9" id="KW-0119">Carbohydrate metabolism</keyword>
<evidence type="ECO:0000256" key="4">
    <source>
        <dbReference type="ARBA" id="ARBA00022777"/>
    </source>
</evidence>
<proteinExistence type="inferred from homology"/>
<reference evidence="11" key="1">
    <citation type="submission" date="2015-07" db="EMBL/GenBank/DDBJ databases">
        <title>Draft Genome Sequences of Anaerolinea thermolimosa IMO-1, Bellilinea caldifistulae GOMI-1, Leptolinea tardivitalis YMTK-2, Levilinea saccharolytica KIBI-1,Longilinea arvoryzae KOME-1, Previously Described as Members of the Anaerolineaceae (Chloroflexi).</title>
        <authorList>
            <person name="Sekiguchi Y."/>
            <person name="Ohashi A."/>
            <person name="Matsuura N."/>
            <person name="Tourlousse M.D."/>
        </authorList>
    </citation>
    <scope>NUCLEOTIDE SEQUENCE [LARGE SCALE GENOMIC DNA]</scope>
    <source>
        <strain evidence="11">KOME-1</strain>
    </source>
</reference>